<evidence type="ECO:0000256" key="1">
    <source>
        <dbReference type="ARBA" id="ARBA00022729"/>
    </source>
</evidence>
<dbReference type="InterPro" id="IPR050570">
    <property type="entry name" value="Cell_wall_metabolism_enzyme"/>
</dbReference>
<dbReference type="eggNOG" id="COG0739">
    <property type="taxonomic scope" value="Bacteria"/>
</dbReference>
<dbReference type="OrthoDB" id="9815245at2"/>
<sequence>MRNLLFWSALLTLPAMAGAAPRLSSPFGYRVDPIDGRHLMHSGIDLPSPAGTPVRAAAGGVVRFAGLRGGYGLMIELQHPDGSRTRYAHLSRLLAGEGEAVAAQEVLGLVGSTGRSTGSHLHFEYWIAGRPVDPLPYMDLPASRVPPAWGTAARVLPQEPHRSAFARARDEGRRNPAVPELPDGDAVAMP</sequence>
<feature type="domain" description="M23ase beta-sheet core" evidence="4">
    <location>
        <begin position="40"/>
        <end position="134"/>
    </location>
</feature>
<dbReference type="STRING" id="1346791.M529_01320"/>
<evidence type="ECO:0000313" key="5">
    <source>
        <dbReference type="EMBL" id="EQB33992.1"/>
    </source>
</evidence>
<dbReference type="Pfam" id="PF01551">
    <property type="entry name" value="Peptidase_M23"/>
    <property type="match status" value="1"/>
</dbReference>
<dbReference type="InterPro" id="IPR011055">
    <property type="entry name" value="Dup_hybrid_motif"/>
</dbReference>
<evidence type="ECO:0000313" key="6">
    <source>
        <dbReference type="Proteomes" id="UP000015523"/>
    </source>
</evidence>
<dbReference type="PANTHER" id="PTHR21666">
    <property type="entry name" value="PEPTIDASE-RELATED"/>
    <property type="match status" value="1"/>
</dbReference>
<dbReference type="CDD" id="cd12797">
    <property type="entry name" value="M23_peptidase"/>
    <property type="match status" value="1"/>
</dbReference>
<dbReference type="PANTHER" id="PTHR21666:SF289">
    <property type="entry name" value="L-ALA--D-GLU ENDOPEPTIDASE"/>
    <property type="match status" value="1"/>
</dbReference>
<dbReference type="InterPro" id="IPR016047">
    <property type="entry name" value="M23ase_b-sheet_dom"/>
</dbReference>
<feature type="region of interest" description="Disordered" evidence="2">
    <location>
        <begin position="160"/>
        <end position="190"/>
    </location>
</feature>
<evidence type="ECO:0000259" key="4">
    <source>
        <dbReference type="Pfam" id="PF01551"/>
    </source>
</evidence>
<dbReference type="Proteomes" id="UP000015523">
    <property type="component" value="Unassembled WGS sequence"/>
</dbReference>
<keyword evidence="6" id="KW-1185">Reference proteome</keyword>
<accession>T0JAW9</accession>
<dbReference type="RefSeq" id="WP_021316320.1">
    <property type="nucleotide sequence ID" value="NZ_AUWY01000022.1"/>
</dbReference>
<evidence type="ECO:0000256" key="3">
    <source>
        <dbReference type="SAM" id="SignalP"/>
    </source>
</evidence>
<keyword evidence="1 3" id="KW-0732">Signal</keyword>
<feature type="compositionally biased region" description="Basic and acidic residues" evidence="2">
    <location>
        <begin position="160"/>
        <end position="174"/>
    </location>
</feature>
<dbReference type="SUPFAM" id="SSF51261">
    <property type="entry name" value="Duplicated hybrid motif"/>
    <property type="match status" value="1"/>
</dbReference>
<feature type="chain" id="PRO_5004565238" description="M23ase beta-sheet core domain-containing protein" evidence="3">
    <location>
        <begin position="20"/>
        <end position="190"/>
    </location>
</feature>
<gene>
    <name evidence="5" type="ORF">M529_01320</name>
</gene>
<dbReference type="GO" id="GO:0004222">
    <property type="term" value="F:metalloendopeptidase activity"/>
    <property type="evidence" value="ECO:0007669"/>
    <property type="project" value="TreeGrafter"/>
</dbReference>
<comment type="caution">
    <text evidence="5">The sequence shown here is derived from an EMBL/GenBank/DDBJ whole genome shotgun (WGS) entry which is preliminary data.</text>
</comment>
<dbReference type="EMBL" id="AUWY01000022">
    <property type="protein sequence ID" value="EQB33992.1"/>
    <property type="molecule type" value="Genomic_DNA"/>
</dbReference>
<feature type="signal peptide" evidence="3">
    <location>
        <begin position="1"/>
        <end position="19"/>
    </location>
</feature>
<reference evidence="5 6" key="1">
    <citation type="journal article" date="2013" name="Genome Announc.">
        <title>Draft Genome Sequence of Sphingobium ummariense Strain RL-3, a Hexachlorocyclohexane-Degrading Bacterium.</title>
        <authorList>
            <person name="Kohli P."/>
            <person name="Dua A."/>
            <person name="Sangwan N."/>
            <person name="Oldach P."/>
            <person name="Khurana J.P."/>
            <person name="Lal R."/>
        </authorList>
    </citation>
    <scope>NUCLEOTIDE SEQUENCE [LARGE SCALE GENOMIC DNA]</scope>
    <source>
        <strain evidence="5 6">RL-3</strain>
    </source>
</reference>
<proteinExistence type="predicted"/>
<protein>
    <recommendedName>
        <fullName evidence="4">M23ase beta-sheet core domain-containing protein</fullName>
    </recommendedName>
</protein>
<dbReference type="Gene3D" id="2.70.70.10">
    <property type="entry name" value="Glucose Permease (Domain IIA)"/>
    <property type="match status" value="1"/>
</dbReference>
<organism evidence="5 6">
    <name type="scientific">Sphingobium ummariense RL-3</name>
    <dbReference type="NCBI Taxonomy" id="1346791"/>
    <lineage>
        <taxon>Bacteria</taxon>
        <taxon>Pseudomonadati</taxon>
        <taxon>Pseudomonadota</taxon>
        <taxon>Alphaproteobacteria</taxon>
        <taxon>Sphingomonadales</taxon>
        <taxon>Sphingomonadaceae</taxon>
        <taxon>Sphingobium</taxon>
    </lineage>
</organism>
<dbReference type="PATRIC" id="fig|1346791.3.peg.249"/>
<name>T0JAW9_9SPHN</name>
<evidence type="ECO:0000256" key="2">
    <source>
        <dbReference type="SAM" id="MobiDB-lite"/>
    </source>
</evidence>
<dbReference type="AlphaFoldDB" id="T0JAW9"/>